<organism evidence="7 8">
    <name type="scientific">Flexivirga aerilata</name>
    <dbReference type="NCBI Taxonomy" id="1656889"/>
    <lineage>
        <taxon>Bacteria</taxon>
        <taxon>Bacillati</taxon>
        <taxon>Actinomycetota</taxon>
        <taxon>Actinomycetes</taxon>
        <taxon>Micrococcales</taxon>
        <taxon>Dermacoccaceae</taxon>
        <taxon>Flexivirga</taxon>
    </lineage>
</organism>
<evidence type="ECO:0000313" key="8">
    <source>
        <dbReference type="Proteomes" id="UP000557772"/>
    </source>
</evidence>
<name>A0A849AJD8_9MICO</name>
<dbReference type="Proteomes" id="UP000557772">
    <property type="component" value="Unassembled WGS sequence"/>
</dbReference>
<dbReference type="PANTHER" id="PTHR42718:SF49">
    <property type="entry name" value="EXPORT PROTEIN"/>
    <property type="match status" value="1"/>
</dbReference>
<keyword evidence="4 5" id="KW-0472">Membrane</keyword>
<dbReference type="PANTHER" id="PTHR42718">
    <property type="entry name" value="MAJOR FACILITATOR SUPERFAMILY MULTIDRUG TRANSPORTER MFSC"/>
    <property type="match status" value="1"/>
</dbReference>
<dbReference type="CDD" id="cd17321">
    <property type="entry name" value="MFS_MMR_MDR_like"/>
    <property type="match status" value="1"/>
</dbReference>
<keyword evidence="2 5" id="KW-0812">Transmembrane</keyword>
<feature type="domain" description="Major facilitator superfamily (MFS) profile" evidence="6">
    <location>
        <begin position="20"/>
        <end position="458"/>
    </location>
</feature>
<evidence type="ECO:0000256" key="1">
    <source>
        <dbReference type="ARBA" id="ARBA00004651"/>
    </source>
</evidence>
<comment type="caution">
    <text evidence="7">The sequence shown here is derived from an EMBL/GenBank/DDBJ whole genome shotgun (WGS) entry which is preliminary data.</text>
</comment>
<feature type="transmembrane region" description="Helical" evidence="5">
    <location>
        <begin position="21"/>
        <end position="42"/>
    </location>
</feature>
<evidence type="ECO:0000256" key="5">
    <source>
        <dbReference type="SAM" id="Phobius"/>
    </source>
</evidence>
<dbReference type="RefSeq" id="WP_171156810.1">
    <property type="nucleotide sequence ID" value="NZ_JABENB010000002.1"/>
</dbReference>
<feature type="transmembrane region" description="Helical" evidence="5">
    <location>
        <begin position="62"/>
        <end position="79"/>
    </location>
</feature>
<proteinExistence type="predicted"/>
<dbReference type="SUPFAM" id="SSF103473">
    <property type="entry name" value="MFS general substrate transporter"/>
    <property type="match status" value="1"/>
</dbReference>
<comment type="subcellular location">
    <subcellularLocation>
        <location evidence="1">Cell membrane</location>
        <topology evidence="1">Multi-pass membrane protein</topology>
    </subcellularLocation>
</comment>
<evidence type="ECO:0000313" key="7">
    <source>
        <dbReference type="EMBL" id="NNG40489.1"/>
    </source>
</evidence>
<feature type="transmembrane region" description="Helical" evidence="5">
    <location>
        <begin position="233"/>
        <end position="250"/>
    </location>
</feature>
<feature type="transmembrane region" description="Helical" evidence="5">
    <location>
        <begin position="270"/>
        <end position="295"/>
    </location>
</feature>
<dbReference type="InterPro" id="IPR011701">
    <property type="entry name" value="MFS"/>
</dbReference>
<feature type="transmembrane region" description="Helical" evidence="5">
    <location>
        <begin position="404"/>
        <end position="426"/>
    </location>
</feature>
<dbReference type="Gene3D" id="1.20.1250.20">
    <property type="entry name" value="MFS general substrate transporter like domains"/>
    <property type="match status" value="1"/>
</dbReference>
<feature type="transmembrane region" description="Helical" evidence="5">
    <location>
        <begin position="206"/>
        <end position="227"/>
    </location>
</feature>
<feature type="transmembrane region" description="Helical" evidence="5">
    <location>
        <begin position="432"/>
        <end position="452"/>
    </location>
</feature>
<feature type="transmembrane region" description="Helical" evidence="5">
    <location>
        <begin position="369"/>
        <end position="392"/>
    </location>
</feature>
<keyword evidence="3 5" id="KW-1133">Transmembrane helix</keyword>
<dbReference type="EMBL" id="JABENB010000002">
    <property type="protein sequence ID" value="NNG40489.1"/>
    <property type="molecule type" value="Genomic_DNA"/>
</dbReference>
<evidence type="ECO:0000256" key="3">
    <source>
        <dbReference type="ARBA" id="ARBA00022989"/>
    </source>
</evidence>
<keyword evidence="8" id="KW-1185">Reference proteome</keyword>
<feature type="transmembrane region" description="Helical" evidence="5">
    <location>
        <begin position="341"/>
        <end position="363"/>
    </location>
</feature>
<feature type="transmembrane region" description="Helical" evidence="5">
    <location>
        <begin position="176"/>
        <end position="194"/>
    </location>
</feature>
<evidence type="ECO:0000256" key="2">
    <source>
        <dbReference type="ARBA" id="ARBA00022692"/>
    </source>
</evidence>
<accession>A0A849AJD8</accession>
<evidence type="ECO:0000259" key="6">
    <source>
        <dbReference type="PROSITE" id="PS50850"/>
    </source>
</evidence>
<reference evidence="7 8" key="1">
    <citation type="submission" date="2020-05" db="EMBL/GenBank/DDBJ databases">
        <title>Flexivirga sp. ID2601S isolated from air conditioner.</title>
        <authorList>
            <person name="Kim D.H."/>
        </authorList>
    </citation>
    <scope>NUCLEOTIDE SEQUENCE [LARGE SCALE GENOMIC DNA]</scope>
    <source>
        <strain evidence="7 8">ID2601S</strain>
    </source>
</reference>
<protein>
    <submittedName>
        <fullName evidence="7">MFS transporter</fullName>
    </submittedName>
</protein>
<dbReference type="GO" id="GO:0005886">
    <property type="term" value="C:plasma membrane"/>
    <property type="evidence" value="ECO:0007669"/>
    <property type="project" value="UniProtKB-SubCell"/>
</dbReference>
<feature type="transmembrane region" description="Helical" evidence="5">
    <location>
        <begin position="86"/>
        <end position="109"/>
    </location>
</feature>
<evidence type="ECO:0000256" key="4">
    <source>
        <dbReference type="ARBA" id="ARBA00023136"/>
    </source>
</evidence>
<dbReference type="InterPro" id="IPR036259">
    <property type="entry name" value="MFS_trans_sf"/>
</dbReference>
<gene>
    <name evidence="7" type="ORF">HJ588_14565</name>
</gene>
<dbReference type="Gene3D" id="1.20.1720.10">
    <property type="entry name" value="Multidrug resistance protein D"/>
    <property type="match status" value="1"/>
</dbReference>
<feature type="transmembrane region" description="Helical" evidence="5">
    <location>
        <begin position="115"/>
        <end position="136"/>
    </location>
</feature>
<dbReference type="Pfam" id="PF07690">
    <property type="entry name" value="MFS_1"/>
    <property type="match status" value="1"/>
</dbReference>
<dbReference type="GO" id="GO:0022857">
    <property type="term" value="F:transmembrane transporter activity"/>
    <property type="evidence" value="ECO:0007669"/>
    <property type="project" value="InterPro"/>
</dbReference>
<dbReference type="InterPro" id="IPR020846">
    <property type="entry name" value="MFS_dom"/>
</dbReference>
<dbReference type="AlphaFoldDB" id="A0A849AJD8"/>
<feature type="transmembrane region" description="Helical" evidence="5">
    <location>
        <begin position="307"/>
        <end position="329"/>
    </location>
</feature>
<sequence>MTAATPRTPTRPAPLTPRAPLLVLCAAMFLVLLDVSAVNVALPSIDRDLGGGTAGAQGVVDSYTVPLAALLLTAGALADRFSPRRCFAAGLAGFGVGSLVCAVAPGLPILLSGRVIQGIGAAAMLPASLALIGSIWTDAGRRARAIAVWSGISGSAVAVGPLAGGALVAMGGWRPVFAVNLPVIGAALLGCRVLPRGAHAPRRTDWWGAVLSVLWLGALITAVIVLGGGPAPAAGGLLALAAAGIAAFVIQQGRAGEQMVPRALWRSGRLMRCCGGSLAMNLVGNGTLLVLTFLLQGVQRHSAPVAGLLTLPTFLPLTVVPLLAGRWMLRLRGSTLIRSGFAIGVAGQLGLALAVGSAAGRFWPLVPGMVLTGVALGLLVAPLVAGSVAAAPAHGGLAGGLNNAARQTGTSLGVAVFGAVTGAIAAPGVGGRMAVCFLLGAGIWAVAGLIAGSRAVGA</sequence>
<dbReference type="PROSITE" id="PS50850">
    <property type="entry name" value="MFS"/>
    <property type="match status" value="1"/>
</dbReference>
<feature type="transmembrane region" description="Helical" evidence="5">
    <location>
        <begin position="148"/>
        <end position="170"/>
    </location>
</feature>